<dbReference type="EMBL" id="CADCWJ010000543">
    <property type="protein sequence ID" value="CAA9571532.1"/>
    <property type="molecule type" value="Genomic_DNA"/>
</dbReference>
<protein>
    <submittedName>
        <fullName evidence="2">Enoyl-CoA hydratase</fullName>
        <ecNumber evidence="2">4.2.1.17</ecNumber>
    </submittedName>
</protein>
<evidence type="ECO:0000313" key="2">
    <source>
        <dbReference type="EMBL" id="CAA9571532.1"/>
    </source>
</evidence>
<reference evidence="2" key="1">
    <citation type="submission" date="2020-02" db="EMBL/GenBank/DDBJ databases">
        <authorList>
            <person name="Meier V. D."/>
        </authorList>
    </citation>
    <scope>NUCLEOTIDE SEQUENCE</scope>
    <source>
        <strain evidence="2">AVDCRST_MAG87</strain>
    </source>
</reference>
<feature type="region of interest" description="Disordered" evidence="1">
    <location>
        <begin position="1"/>
        <end position="62"/>
    </location>
</feature>
<organism evidence="2">
    <name type="scientific">uncultured Thermomicrobiales bacterium</name>
    <dbReference type="NCBI Taxonomy" id="1645740"/>
    <lineage>
        <taxon>Bacteria</taxon>
        <taxon>Pseudomonadati</taxon>
        <taxon>Thermomicrobiota</taxon>
        <taxon>Thermomicrobia</taxon>
        <taxon>Thermomicrobiales</taxon>
        <taxon>environmental samples</taxon>
    </lineage>
</organism>
<keyword evidence="2" id="KW-0456">Lyase</keyword>
<feature type="non-terminal residue" evidence="2">
    <location>
        <position position="1"/>
    </location>
</feature>
<feature type="non-terminal residue" evidence="2">
    <location>
        <position position="62"/>
    </location>
</feature>
<accession>A0A6J4VC98</accession>
<sequence>PTARSPSGPRSGRSRSRAPVCPHRGWRKRRGPSPMSLRNRSSGKGWRPSSRNARRTSGVARH</sequence>
<evidence type="ECO:0000256" key="1">
    <source>
        <dbReference type="SAM" id="MobiDB-lite"/>
    </source>
</evidence>
<dbReference type="GO" id="GO:0004300">
    <property type="term" value="F:enoyl-CoA hydratase activity"/>
    <property type="evidence" value="ECO:0007669"/>
    <property type="project" value="UniProtKB-EC"/>
</dbReference>
<feature type="compositionally biased region" description="Low complexity" evidence="1">
    <location>
        <begin position="1"/>
        <end position="11"/>
    </location>
</feature>
<proteinExistence type="predicted"/>
<dbReference type="AlphaFoldDB" id="A0A6J4VC98"/>
<name>A0A6J4VC98_9BACT</name>
<gene>
    <name evidence="2" type="ORF">AVDCRST_MAG87-2462</name>
</gene>
<dbReference type="EC" id="4.2.1.17" evidence="2"/>